<dbReference type="AlphaFoldDB" id="A0A0D6MPH9"/>
<dbReference type="PANTHER" id="PTHR12304:SF25">
    <property type="entry name" value="INOSINE_URIDINE-PREFERRING NUCLEOSIDE HYDROLASE DOMAIN-CONTAINING PROTEIN"/>
    <property type="match status" value="1"/>
</dbReference>
<dbReference type="Pfam" id="PF01156">
    <property type="entry name" value="IU_nuc_hydro"/>
    <property type="match status" value="1"/>
</dbReference>
<feature type="chain" id="PRO_5002308260" evidence="3">
    <location>
        <begin position="29"/>
        <end position="368"/>
    </location>
</feature>
<dbReference type="InterPro" id="IPR023186">
    <property type="entry name" value="IUNH"/>
</dbReference>
<dbReference type="GO" id="GO:0005829">
    <property type="term" value="C:cytosol"/>
    <property type="evidence" value="ECO:0007669"/>
    <property type="project" value="TreeGrafter"/>
</dbReference>
<dbReference type="InterPro" id="IPR001910">
    <property type="entry name" value="Inosine/uridine_hydrolase_dom"/>
</dbReference>
<keyword evidence="3" id="KW-0732">Signal</keyword>
<sequence length="368" mass="39628">MVSRLSSRFALAAAAAALLFGAAPAALAQGTDAPQYVIEDNDFLGPGGSDIQSTLPLLANPHVRVLGFTVVVGDAWENEESAHLRRFLEIAHRGDIPVVDGATQPLVNTVELMRLRQAQYGAIPWKGAWGGPGPMDNVPDSQPAVGTLPEGNPSLKATPGAAAMFMIQQVHAHPHQVTIFAAGPLTNVALAIRLDPTFASTAKKLVFMGGLLDANLKTVTGNPDWNSDFNLIFDPEAIHIALTADFPEIVSVGNIANDVEMSHAYMDRIAAKSTPVTQYLKRFYKPLPLWDELTAAIAVDPTLIEKSVTTYEDVEIARGINYGHAYVWPQSTVPAKMGVRKVQVVQSVDAKRFMDNLVHQAQTVMDGH</sequence>
<reference evidence="5 6" key="1">
    <citation type="submission" date="2012-10" db="EMBL/GenBank/DDBJ databases">
        <title>Genome sequencing of Tanticharoenia sakaeratensis NBRC 103193.</title>
        <authorList>
            <person name="Azuma Y."/>
            <person name="Hadano H."/>
            <person name="Hirakawa H."/>
            <person name="Matsushita K."/>
        </authorList>
    </citation>
    <scope>NUCLEOTIDE SEQUENCE [LARGE SCALE GENOMIC DNA]</scope>
    <source>
        <strain evidence="5 6">NBRC 103193</strain>
    </source>
</reference>
<feature type="signal peptide" evidence="3">
    <location>
        <begin position="1"/>
        <end position="28"/>
    </location>
</feature>
<evidence type="ECO:0000313" key="6">
    <source>
        <dbReference type="Proteomes" id="UP000032679"/>
    </source>
</evidence>
<keyword evidence="1 5" id="KW-0378">Hydrolase</keyword>
<dbReference type="Proteomes" id="UP000032679">
    <property type="component" value="Unassembled WGS sequence"/>
</dbReference>
<dbReference type="RefSeq" id="WP_048850911.1">
    <property type="nucleotide sequence ID" value="NZ_BALE01000051.1"/>
</dbReference>
<dbReference type="EMBL" id="BALE01000051">
    <property type="protein sequence ID" value="GAN55607.1"/>
    <property type="molecule type" value="Genomic_DNA"/>
</dbReference>
<dbReference type="GO" id="GO:0008477">
    <property type="term" value="F:purine nucleosidase activity"/>
    <property type="evidence" value="ECO:0007669"/>
    <property type="project" value="TreeGrafter"/>
</dbReference>
<dbReference type="SUPFAM" id="SSF53590">
    <property type="entry name" value="Nucleoside hydrolase"/>
    <property type="match status" value="1"/>
</dbReference>
<comment type="caution">
    <text evidence="5">The sequence shown here is derived from an EMBL/GenBank/DDBJ whole genome shotgun (WGS) entry which is preliminary data.</text>
</comment>
<protein>
    <submittedName>
        <fullName evidence="5">Pyrimidine-specific ribonucleoside hydrolase</fullName>
    </submittedName>
</protein>
<feature type="domain" description="Inosine/uridine-preferring nucleoside hydrolase" evidence="4">
    <location>
        <begin position="46"/>
        <end position="355"/>
    </location>
</feature>
<name>A0A0D6MPH9_9PROT</name>
<dbReference type="OrthoDB" id="9797882at2"/>
<keyword evidence="2" id="KW-0326">Glycosidase</keyword>
<dbReference type="Gene3D" id="3.90.245.10">
    <property type="entry name" value="Ribonucleoside hydrolase-like"/>
    <property type="match status" value="1"/>
</dbReference>
<keyword evidence="6" id="KW-1185">Reference proteome</keyword>
<evidence type="ECO:0000313" key="5">
    <source>
        <dbReference type="EMBL" id="GAN55607.1"/>
    </source>
</evidence>
<evidence type="ECO:0000256" key="3">
    <source>
        <dbReference type="SAM" id="SignalP"/>
    </source>
</evidence>
<dbReference type="GO" id="GO:0006152">
    <property type="term" value="P:purine nucleoside catabolic process"/>
    <property type="evidence" value="ECO:0007669"/>
    <property type="project" value="TreeGrafter"/>
</dbReference>
<evidence type="ECO:0000256" key="2">
    <source>
        <dbReference type="ARBA" id="ARBA00023295"/>
    </source>
</evidence>
<dbReference type="STRING" id="1231623.Tasa_051_012"/>
<proteinExistence type="predicted"/>
<gene>
    <name evidence="5" type="ORF">Tasa_051_012</name>
</gene>
<accession>A0A0D6MPH9</accession>
<dbReference type="InterPro" id="IPR036452">
    <property type="entry name" value="Ribo_hydro-like"/>
</dbReference>
<evidence type="ECO:0000259" key="4">
    <source>
        <dbReference type="Pfam" id="PF01156"/>
    </source>
</evidence>
<dbReference type="PANTHER" id="PTHR12304">
    <property type="entry name" value="INOSINE-URIDINE PREFERRING NUCLEOSIDE HYDROLASE"/>
    <property type="match status" value="1"/>
</dbReference>
<evidence type="ECO:0000256" key="1">
    <source>
        <dbReference type="ARBA" id="ARBA00022801"/>
    </source>
</evidence>
<organism evidence="5 6">
    <name type="scientific">Tanticharoenia sakaeratensis NBRC 103193</name>
    <dbReference type="NCBI Taxonomy" id="1231623"/>
    <lineage>
        <taxon>Bacteria</taxon>
        <taxon>Pseudomonadati</taxon>
        <taxon>Pseudomonadota</taxon>
        <taxon>Alphaproteobacteria</taxon>
        <taxon>Acetobacterales</taxon>
        <taxon>Acetobacteraceae</taxon>
        <taxon>Tanticharoenia</taxon>
    </lineage>
</organism>